<evidence type="ECO:0000313" key="2">
    <source>
        <dbReference type="EnsemblMetazoa" id="AFAF017641-PA"/>
    </source>
</evidence>
<evidence type="ECO:0000313" key="3">
    <source>
        <dbReference type="Proteomes" id="UP000075886"/>
    </source>
</evidence>
<feature type="region of interest" description="Disordered" evidence="1">
    <location>
        <begin position="1"/>
        <end position="69"/>
    </location>
</feature>
<dbReference type="Proteomes" id="UP000075886">
    <property type="component" value="Unassembled WGS sequence"/>
</dbReference>
<dbReference type="VEuPathDB" id="VectorBase:AFAF017641"/>
<proteinExistence type="predicted"/>
<feature type="compositionally biased region" description="Polar residues" evidence="1">
    <location>
        <begin position="1"/>
        <end position="15"/>
    </location>
</feature>
<feature type="region of interest" description="Disordered" evidence="1">
    <location>
        <begin position="161"/>
        <end position="186"/>
    </location>
</feature>
<accession>A0A182QVD8</accession>
<organism evidence="2 3">
    <name type="scientific">Anopheles farauti</name>
    <dbReference type="NCBI Taxonomy" id="69004"/>
    <lineage>
        <taxon>Eukaryota</taxon>
        <taxon>Metazoa</taxon>
        <taxon>Ecdysozoa</taxon>
        <taxon>Arthropoda</taxon>
        <taxon>Hexapoda</taxon>
        <taxon>Insecta</taxon>
        <taxon>Pterygota</taxon>
        <taxon>Neoptera</taxon>
        <taxon>Endopterygota</taxon>
        <taxon>Diptera</taxon>
        <taxon>Nematocera</taxon>
        <taxon>Culicoidea</taxon>
        <taxon>Culicidae</taxon>
        <taxon>Anophelinae</taxon>
        <taxon>Anopheles</taxon>
    </lineage>
</organism>
<feature type="compositionally biased region" description="Basic and acidic residues" evidence="1">
    <location>
        <begin position="43"/>
        <end position="56"/>
    </location>
</feature>
<evidence type="ECO:0000256" key="1">
    <source>
        <dbReference type="SAM" id="MobiDB-lite"/>
    </source>
</evidence>
<feature type="compositionally biased region" description="Polar residues" evidence="1">
    <location>
        <begin position="57"/>
        <end position="66"/>
    </location>
</feature>
<dbReference type="EMBL" id="AXCN02000773">
    <property type="status" value="NOT_ANNOTATED_CDS"/>
    <property type="molecule type" value="Genomic_DNA"/>
</dbReference>
<name>A0A182QVD8_9DIPT</name>
<reference evidence="2" key="2">
    <citation type="submission" date="2020-05" db="UniProtKB">
        <authorList>
            <consortium name="EnsemblMetazoa"/>
        </authorList>
    </citation>
    <scope>IDENTIFICATION</scope>
    <source>
        <strain evidence="2">FAR1</strain>
    </source>
</reference>
<sequence>MSTLLHRGSLSSASFEPSGRGASVVERPKVAPNRDTSTSAPTKRPDARNEAPRDTCRGTQQTSGSPVTIGPVIVSNSGRMLCVVTAGYNAQKGTKGSNQTELHALEAVEVCTWQRFCHDRDQAALLSTVTELLSADRSMLGGGSGGGAVSTNPLLSCNRAGMAGGKFAHTPPPTTTPEEAPPPPPPPLLPVYMGDSALTVGAIKFCPIGERPTAEMMREEFPKF</sequence>
<feature type="compositionally biased region" description="Pro residues" evidence="1">
    <location>
        <begin position="170"/>
        <end position="186"/>
    </location>
</feature>
<reference evidence="3" key="1">
    <citation type="submission" date="2014-01" db="EMBL/GenBank/DDBJ databases">
        <title>The Genome Sequence of Anopheles farauti FAR1 (V2).</title>
        <authorList>
            <consortium name="The Broad Institute Genomics Platform"/>
            <person name="Neafsey D.E."/>
            <person name="Besansky N."/>
            <person name="Howell P."/>
            <person name="Walton C."/>
            <person name="Young S.K."/>
            <person name="Zeng Q."/>
            <person name="Gargeya S."/>
            <person name="Fitzgerald M."/>
            <person name="Haas B."/>
            <person name="Abouelleil A."/>
            <person name="Allen A.W."/>
            <person name="Alvarado L."/>
            <person name="Arachchi H.M."/>
            <person name="Berlin A.M."/>
            <person name="Chapman S.B."/>
            <person name="Gainer-Dewar J."/>
            <person name="Goldberg J."/>
            <person name="Griggs A."/>
            <person name="Gujja S."/>
            <person name="Hansen M."/>
            <person name="Howarth C."/>
            <person name="Imamovic A."/>
            <person name="Ireland A."/>
            <person name="Larimer J."/>
            <person name="McCowan C."/>
            <person name="Murphy C."/>
            <person name="Pearson M."/>
            <person name="Poon T.W."/>
            <person name="Priest M."/>
            <person name="Roberts A."/>
            <person name="Saif S."/>
            <person name="Shea T."/>
            <person name="Sisk P."/>
            <person name="Sykes S."/>
            <person name="Wortman J."/>
            <person name="Nusbaum C."/>
            <person name="Birren B."/>
        </authorList>
    </citation>
    <scope>NUCLEOTIDE SEQUENCE [LARGE SCALE GENOMIC DNA]</scope>
    <source>
        <strain evidence="3">FAR1</strain>
    </source>
</reference>
<dbReference type="AlphaFoldDB" id="A0A182QVD8"/>
<keyword evidence="3" id="KW-1185">Reference proteome</keyword>
<protein>
    <submittedName>
        <fullName evidence="2">Uncharacterized protein</fullName>
    </submittedName>
</protein>
<dbReference type="EnsemblMetazoa" id="AFAF017641-RA">
    <property type="protein sequence ID" value="AFAF017641-PA"/>
    <property type="gene ID" value="AFAF017641"/>
</dbReference>